<dbReference type="GO" id="GO:0002143">
    <property type="term" value="P:tRNA wobble position uridine thiolation"/>
    <property type="evidence" value="ECO:0007669"/>
    <property type="project" value="TreeGrafter"/>
</dbReference>
<dbReference type="PANTHER" id="PTHR11807">
    <property type="entry name" value="ATPASES OF THE PP SUPERFAMILY-RELATED"/>
    <property type="match status" value="1"/>
</dbReference>
<dbReference type="PANTHER" id="PTHR11807:SF12">
    <property type="entry name" value="CYTOPLASMIC TRNA 2-THIOLATION PROTEIN 1"/>
    <property type="match status" value="1"/>
</dbReference>
<organism evidence="2 3">
    <name type="scientific">Ensete ventricosum</name>
    <name type="common">Abyssinian banana</name>
    <name type="synonym">Musa ensete</name>
    <dbReference type="NCBI Taxonomy" id="4639"/>
    <lineage>
        <taxon>Eukaryota</taxon>
        <taxon>Viridiplantae</taxon>
        <taxon>Streptophyta</taxon>
        <taxon>Embryophyta</taxon>
        <taxon>Tracheophyta</taxon>
        <taxon>Spermatophyta</taxon>
        <taxon>Magnoliopsida</taxon>
        <taxon>Liliopsida</taxon>
        <taxon>Zingiberales</taxon>
        <taxon>Musaceae</taxon>
        <taxon>Ensete</taxon>
    </lineage>
</organism>
<accession>A0A426YVK6</accession>
<name>A0A426YVK6_ENSVE</name>
<evidence type="ECO:0000313" key="3">
    <source>
        <dbReference type="Proteomes" id="UP000287651"/>
    </source>
</evidence>
<feature type="non-terminal residue" evidence="2">
    <location>
        <position position="1"/>
    </location>
</feature>
<comment type="caution">
    <text evidence="2">The sequence shown here is derived from an EMBL/GenBank/DDBJ whole genome shotgun (WGS) entry which is preliminary data.</text>
</comment>
<dbReference type="Gene3D" id="3.40.50.620">
    <property type="entry name" value="HUPs"/>
    <property type="match status" value="1"/>
</dbReference>
<dbReference type="GO" id="GO:0005739">
    <property type="term" value="C:mitochondrion"/>
    <property type="evidence" value="ECO:0007669"/>
    <property type="project" value="TreeGrafter"/>
</dbReference>
<evidence type="ECO:0000313" key="2">
    <source>
        <dbReference type="EMBL" id="RRT55759.1"/>
    </source>
</evidence>
<gene>
    <name evidence="2" type="ORF">B296_00034043</name>
</gene>
<protein>
    <submittedName>
        <fullName evidence="2">Uncharacterized protein</fullName>
    </submittedName>
</protein>
<dbReference type="AlphaFoldDB" id="A0A426YVK6"/>
<dbReference type="EMBL" id="AMZH03009940">
    <property type="protein sequence ID" value="RRT55759.1"/>
    <property type="molecule type" value="Genomic_DNA"/>
</dbReference>
<dbReference type="GO" id="GO:0016740">
    <property type="term" value="F:transferase activity"/>
    <property type="evidence" value="ECO:0007669"/>
    <property type="project" value="UniProtKB-KW"/>
</dbReference>
<reference evidence="2 3" key="1">
    <citation type="journal article" date="2014" name="Agronomy (Basel)">
        <title>A Draft Genome Sequence for Ensete ventricosum, the Drought-Tolerant Tree Against Hunger.</title>
        <authorList>
            <person name="Harrison J."/>
            <person name="Moore K.A."/>
            <person name="Paszkiewicz K."/>
            <person name="Jones T."/>
            <person name="Grant M."/>
            <person name="Ambacheew D."/>
            <person name="Muzemil S."/>
            <person name="Studholme D.J."/>
        </authorList>
    </citation>
    <scope>NUCLEOTIDE SEQUENCE [LARGE SCALE GENOMIC DNA]</scope>
</reference>
<sequence>PCRALLSPHQFAPLLQLPYGSIRMEEGGGPAKPRRATGRLCSTCNQRKAALKRPKTLEQVLPFPMLFFLSLASIDLSICRECFYSVFEDEIHNVIMDNNLFKPGERVAVAASGGKGER</sequence>
<dbReference type="Proteomes" id="UP000287651">
    <property type="component" value="Unassembled WGS sequence"/>
</dbReference>
<dbReference type="InterPro" id="IPR014729">
    <property type="entry name" value="Rossmann-like_a/b/a_fold"/>
</dbReference>
<dbReference type="GO" id="GO:0000049">
    <property type="term" value="F:tRNA binding"/>
    <property type="evidence" value="ECO:0007669"/>
    <property type="project" value="TreeGrafter"/>
</dbReference>
<keyword evidence="1" id="KW-0808">Transferase</keyword>
<evidence type="ECO:0000256" key="1">
    <source>
        <dbReference type="ARBA" id="ARBA00022679"/>
    </source>
</evidence>
<proteinExistence type="predicted"/>
<dbReference type="GO" id="GO:0002144">
    <property type="term" value="C:cytosolic tRNA wobble base thiouridylase complex"/>
    <property type="evidence" value="ECO:0007669"/>
    <property type="project" value="TreeGrafter"/>
</dbReference>